<organism evidence="1 2">
    <name type="scientific">Streptomonospora nanhaiensis</name>
    <dbReference type="NCBI Taxonomy" id="1323731"/>
    <lineage>
        <taxon>Bacteria</taxon>
        <taxon>Bacillati</taxon>
        <taxon>Actinomycetota</taxon>
        <taxon>Actinomycetes</taxon>
        <taxon>Streptosporangiales</taxon>
        <taxon>Nocardiopsidaceae</taxon>
        <taxon>Streptomonospora</taxon>
    </lineage>
</organism>
<accession>A0A853BMV0</accession>
<gene>
    <name evidence="1" type="ORF">HNR12_003075</name>
</gene>
<name>A0A853BMV0_9ACTN</name>
<dbReference type="RefSeq" id="WP_179768110.1">
    <property type="nucleotide sequence ID" value="NZ_JACCFO010000001.1"/>
</dbReference>
<dbReference type="EMBL" id="JACCFO010000001">
    <property type="protein sequence ID" value="NYI96798.1"/>
    <property type="molecule type" value="Genomic_DNA"/>
</dbReference>
<comment type="caution">
    <text evidence="1">The sequence shown here is derived from an EMBL/GenBank/DDBJ whole genome shotgun (WGS) entry which is preliminary data.</text>
</comment>
<protein>
    <recommendedName>
        <fullName evidence="3">ABM domain-containing protein</fullName>
    </recommendedName>
</protein>
<dbReference type="Proteomes" id="UP000575985">
    <property type="component" value="Unassembled WGS sequence"/>
</dbReference>
<reference evidence="1 2" key="1">
    <citation type="submission" date="2020-07" db="EMBL/GenBank/DDBJ databases">
        <title>Sequencing the genomes of 1000 actinobacteria strains.</title>
        <authorList>
            <person name="Klenk H.-P."/>
        </authorList>
    </citation>
    <scope>NUCLEOTIDE SEQUENCE [LARGE SCALE GENOMIC DNA]</scope>
    <source>
        <strain evidence="1 2">DSM 45927</strain>
    </source>
</reference>
<sequence length="130" mass="14593">MTTHGNGALLFRNTMRIADGHLDAFKAAVDRAVSFVEEHAPQLMVNVYIDEDRMLAYSFQVYADSDAVRTHWRLSDPYIKEVMEHCTVERFDVYGTPDPDITEALNRPGGTPVPGDRVPHFTGFVRLAPG</sequence>
<keyword evidence="2" id="KW-1185">Reference proteome</keyword>
<evidence type="ECO:0008006" key="3">
    <source>
        <dbReference type="Google" id="ProtNLM"/>
    </source>
</evidence>
<proteinExistence type="predicted"/>
<dbReference type="AlphaFoldDB" id="A0A853BMV0"/>
<evidence type="ECO:0000313" key="2">
    <source>
        <dbReference type="Proteomes" id="UP000575985"/>
    </source>
</evidence>
<evidence type="ECO:0000313" key="1">
    <source>
        <dbReference type="EMBL" id="NYI96798.1"/>
    </source>
</evidence>